<dbReference type="VEuPathDB" id="AmoebaDB:NF0095640"/>
<proteinExistence type="inferred from homology"/>
<keyword evidence="4" id="KW-0809">Transit peptide</keyword>
<dbReference type="VEuPathDB" id="AmoebaDB:FDP41_003039"/>
<comment type="function">
    <text evidence="7">Implicated in mitochondrial protein import and macromolecular assembly. May facilitate the correct folding of imported proteins. May also prevent misfolding and promote the refolding and proper assembly of unfolded polypeptides generated under stress conditions in the mitochondrial matrix.</text>
</comment>
<keyword evidence="5" id="KW-0346">Stress response</keyword>
<dbReference type="Gene3D" id="3.50.7.10">
    <property type="entry name" value="GroEL"/>
    <property type="match status" value="1"/>
</dbReference>
<evidence type="ECO:0000313" key="9">
    <source>
        <dbReference type="EMBL" id="KAF0977717.1"/>
    </source>
</evidence>
<evidence type="ECO:0000256" key="5">
    <source>
        <dbReference type="ARBA" id="ARBA00023016"/>
    </source>
</evidence>
<dbReference type="RefSeq" id="XP_044562430.1">
    <property type="nucleotide sequence ID" value="XM_044706299.1"/>
</dbReference>
<dbReference type="PRINTS" id="PR00304">
    <property type="entry name" value="TCOMPLEXTCP1"/>
</dbReference>
<dbReference type="GO" id="GO:0005524">
    <property type="term" value="F:ATP binding"/>
    <property type="evidence" value="ECO:0007669"/>
    <property type="project" value="UniProtKB-KW"/>
</dbReference>
<keyword evidence="2 8" id="KW-0547">Nucleotide-binding</keyword>
<keyword evidence="3 8" id="KW-0067">ATP-binding</keyword>
<evidence type="ECO:0000256" key="6">
    <source>
        <dbReference type="ARBA" id="ARBA00023186"/>
    </source>
</evidence>
<evidence type="ECO:0000256" key="2">
    <source>
        <dbReference type="ARBA" id="ARBA00022741"/>
    </source>
</evidence>
<comment type="similarity">
    <text evidence="1 8">Belongs to the TCP-1 chaperonin family.</text>
</comment>
<organism evidence="9 10">
    <name type="scientific">Naegleria fowleri</name>
    <name type="common">Brain eating amoeba</name>
    <dbReference type="NCBI Taxonomy" id="5763"/>
    <lineage>
        <taxon>Eukaryota</taxon>
        <taxon>Discoba</taxon>
        <taxon>Heterolobosea</taxon>
        <taxon>Tetramitia</taxon>
        <taxon>Eutetramitia</taxon>
        <taxon>Vahlkampfiidae</taxon>
        <taxon>Naegleria</taxon>
    </lineage>
</organism>
<dbReference type="Gene3D" id="1.10.560.10">
    <property type="entry name" value="GroEL-like equatorial domain"/>
    <property type="match status" value="1"/>
</dbReference>
<dbReference type="SUPFAM" id="SSF48592">
    <property type="entry name" value="GroEL equatorial domain-like"/>
    <property type="match status" value="1"/>
</dbReference>
<dbReference type="InterPro" id="IPR017998">
    <property type="entry name" value="Chaperone_TCP-1"/>
</dbReference>
<evidence type="ECO:0000256" key="1">
    <source>
        <dbReference type="ARBA" id="ARBA00008020"/>
    </source>
</evidence>
<dbReference type="PANTHER" id="PTHR11353">
    <property type="entry name" value="CHAPERONIN"/>
    <property type="match status" value="1"/>
</dbReference>
<dbReference type="GeneID" id="68110257"/>
<sequence length="592" mass="66723">MQKIQRDALHENVMAIGALKDILKSSLGPNARSKLIVDPHKRVTVSQDGVFLLKQLNVQQAAASILVEAVLSLDKFIGDGTTSTALLACSLIEQAYAKHRKENFPMKYILQGYDLCLEFIKSEILPKAAIVLEADFEENRKKNILTIVNSALSSKTAVHIHAKYLATLLTDSIMSVMDGNNFDMKNIMLLKMPGLFGTTECLPKTIIIPSTSVTSTETLPARETPYKLLVINGPLQRQRTKTKHYAILDTVENLEKWKVDEEMVFKRMAETIKSIHADIVICKGVVHDLVSHYLQSFGILCLENVSQELCQFTCKTLNIQYVQSIEELQNECSMMDVTLLDNENNSISQNYLGLVESCEFFRMNGGLSHHQVLSTLIKSFRNTLNGKQHDKPTTCTTIIRGSTIEQCEEFVRHAQDALYTCMVTLTECSSNKSSQSNTVTHDQLSATQRIFVTGGGSIELYCMWQLEQKLLLEKQRQQFLEVAGIESFIKALRVIPETLCMNAGLQPEQTIRNAIRKQKDSQCSHFGIPARQVLDMDQFEALLGDPSVFHQDNMLQMEIYDSIFTKRAMFETSIEIAKNILVVSGIIFYHYP</sequence>
<name>A0A6A5BL34_NAEFO</name>
<dbReference type="GO" id="GO:0016887">
    <property type="term" value="F:ATP hydrolysis activity"/>
    <property type="evidence" value="ECO:0007669"/>
    <property type="project" value="InterPro"/>
</dbReference>
<keyword evidence="10" id="KW-1185">Reference proteome</keyword>
<dbReference type="OrthoDB" id="10314097at2759"/>
<dbReference type="InterPro" id="IPR027410">
    <property type="entry name" value="TCP-1-like_intermed_sf"/>
</dbReference>
<protein>
    <recommendedName>
        <fullName evidence="11">CCT-eta</fullName>
    </recommendedName>
</protein>
<dbReference type="SUPFAM" id="SSF52029">
    <property type="entry name" value="GroEL apical domain-like"/>
    <property type="match status" value="1"/>
</dbReference>
<dbReference type="VEuPathDB" id="AmoebaDB:NF0095650"/>
<dbReference type="Proteomes" id="UP000444721">
    <property type="component" value="Unassembled WGS sequence"/>
</dbReference>
<dbReference type="GO" id="GO:0140662">
    <property type="term" value="F:ATP-dependent protein folding chaperone"/>
    <property type="evidence" value="ECO:0007669"/>
    <property type="project" value="InterPro"/>
</dbReference>
<dbReference type="Gene3D" id="3.30.260.10">
    <property type="entry name" value="TCP-1-like chaperonin intermediate domain"/>
    <property type="match status" value="1"/>
</dbReference>
<dbReference type="Pfam" id="PF00118">
    <property type="entry name" value="Cpn60_TCP1"/>
    <property type="match status" value="2"/>
</dbReference>
<gene>
    <name evidence="9" type="ORF">FDP41_003039</name>
</gene>
<comment type="caution">
    <text evidence="9">The sequence shown here is derived from an EMBL/GenBank/DDBJ whole genome shotgun (WGS) entry which is preliminary data.</text>
</comment>
<evidence type="ECO:0000313" key="10">
    <source>
        <dbReference type="Proteomes" id="UP000444721"/>
    </source>
</evidence>
<dbReference type="SUPFAM" id="SSF54849">
    <property type="entry name" value="GroEL-intermediate domain like"/>
    <property type="match status" value="1"/>
</dbReference>
<evidence type="ECO:0000256" key="4">
    <source>
        <dbReference type="ARBA" id="ARBA00022946"/>
    </source>
</evidence>
<dbReference type="InterPro" id="IPR027413">
    <property type="entry name" value="GROEL-like_equatorial_sf"/>
</dbReference>
<evidence type="ECO:0008006" key="11">
    <source>
        <dbReference type="Google" id="ProtNLM"/>
    </source>
</evidence>
<dbReference type="InterPro" id="IPR002423">
    <property type="entry name" value="Cpn60/GroEL/TCP-1"/>
</dbReference>
<dbReference type="AlphaFoldDB" id="A0A6A5BL34"/>
<accession>A0A6A5BL34</accession>
<dbReference type="GO" id="GO:0051082">
    <property type="term" value="F:unfolded protein binding"/>
    <property type="evidence" value="ECO:0007669"/>
    <property type="project" value="InterPro"/>
</dbReference>
<evidence type="ECO:0000256" key="3">
    <source>
        <dbReference type="ARBA" id="ARBA00022840"/>
    </source>
</evidence>
<keyword evidence="6 8" id="KW-0143">Chaperone</keyword>
<dbReference type="VEuPathDB" id="AmoebaDB:NfTy_058520"/>
<dbReference type="EMBL" id="VFQX01000033">
    <property type="protein sequence ID" value="KAF0977717.1"/>
    <property type="molecule type" value="Genomic_DNA"/>
</dbReference>
<reference evidence="9 10" key="1">
    <citation type="journal article" date="2019" name="Sci. Rep.">
        <title>Nanopore sequencing improves the draft genome of the human pathogenic amoeba Naegleria fowleri.</title>
        <authorList>
            <person name="Liechti N."/>
            <person name="Schurch N."/>
            <person name="Bruggmann R."/>
            <person name="Wittwer M."/>
        </authorList>
    </citation>
    <scope>NUCLEOTIDE SEQUENCE [LARGE SCALE GENOMIC DNA]</scope>
    <source>
        <strain evidence="9 10">ATCC 30894</strain>
    </source>
</reference>
<dbReference type="InterPro" id="IPR027409">
    <property type="entry name" value="GroEL-like_apical_dom_sf"/>
</dbReference>
<dbReference type="InterPro" id="IPR002194">
    <property type="entry name" value="Chaperonin_TCP-1_CS"/>
</dbReference>
<evidence type="ECO:0000256" key="7">
    <source>
        <dbReference type="ARBA" id="ARBA00025467"/>
    </source>
</evidence>
<dbReference type="PROSITE" id="PS00750">
    <property type="entry name" value="TCP1_1"/>
    <property type="match status" value="1"/>
</dbReference>
<evidence type="ECO:0000256" key="8">
    <source>
        <dbReference type="RuleBase" id="RU004187"/>
    </source>
</evidence>